<name>A0ABS7JSC7_9SPHN</name>
<dbReference type="RefSeq" id="WP_221600827.1">
    <property type="nucleotide sequence ID" value="NZ_JAIGNU010000001.1"/>
</dbReference>
<accession>A0ABS7JSC7</accession>
<evidence type="ECO:0000256" key="1">
    <source>
        <dbReference type="SAM" id="SignalP"/>
    </source>
</evidence>
<proteinExistence type="predicted"/>
<evidence type="ECO:0000313" key="2">
    <source>
        <dbReference type="EMBL" id="MBX7500503.1"/>
    </source>
</evidence>
<feature type="signal peptide" evidence="1">
    <location>
        <begin position="1"/>
        <end position="19"/>
    </location>
</feature>
<dbReference type="EMBL" id="JAIGNU010000001">
    <property type="protein sequence ID" value="MBX7500503.1"/>
    <property type="molecule type" value="Genomic_DNA"/>
</dbReference>
<keyword evidence="3" id="KW-1185">Reference proteome</keyword>
<dbReference type="InterPro" id="IPR011990">
    <property type="entry name" value="TPR-like_helical_dom_sf"/>
</dbReference>
<dbReference type="SUPFAM" id="SSF48452">
    <property type="entry name" value="TPR-like"/>
    <property type="match status" value="1"/>
</dbReference>
<comment type="caution">
    <text evidence="2">The sequence shown here is derived from an EMBL/GenBank/DDBJ whole genome shotgun (WGS) entry which is preliminary data.</text>
</comment>
<gene>
    <name evidence="2" type="ORF">K3181_03460</name>
</gene>
<dbReference type="Gene3D" id="1.25.40.10">
    <property type="entry name" value="Tetratricopeptide repeat domain"/>
    <property type="match status" value="1"/>
</dbReference>
<evidence type="ECO:0000313" key="3">
    <source>
        <dbReference type="Proteomes" id="UP000782554"/>
    </source>
</evidence>
<evidence type="ECO:0008006" key="4">
    <source>
        <dbReference type="Google" id="ProtNLM"/>
    </source>
</evidence>
<sequence>MTILTSVALAILAQAPVAAVPGPQAEYDVGYEELVAHRDAEARKAIEACDELAQDDPARLINHAIALARTGEYDAARAAFTTVAEARTSVELETATGAWVDSRRLARKGLAMLDRGEFSRYYALSLR</sequence>
<keyword evidence="1" id="KW-0732">Signal</keyword>
<feature type="chain" id="PRO_5046583581" description="Tetratricopeptide repeat protein" evidence="1">
    <location>
        <begin position="20"/>
        <end position="127"/>
    </location>
</feature>
<reference evidence="2 3" key="1">
    <citation type="submission" date="2021-08" db="EMBL/GenBank/DDBJ databases">
        <title>Comparative Genomics Analysis of the Genus Qipengyuania Reveals Extensive Genetic Diversity and Metabolic Versatility, Including the Description of Fifteen Novel Species.</title>
        <authorList>
            <person name="Liu Y."/>
        </authorList>
    </citation>
    <scope>NUCLEOTIDE SEQUENCE [LARGE SCALE GENOMIC DNA]</scope>
    <source>
        <strain evidence="2 3">YG27</strain>
    </source>
</reference>
<protein>
    <recommendedName>
        <fullName evidence="4">Tetratricopeptide repeat protein</fullName>
    </recommendedName>
</protein>
<organism evidence="2 3">
    <name type="scientific">Qipengyuania mesophila</name>
    <dbReference type="NCBI Taxonomy" id="2867246"/>
    <lineage>
        <taxon>Bacteria</taxon>
        <taxon>Pseudomonadati</taxon>
        <taxon>Pseudomonadota</taxon>
        <taxon>Alphaproteobacteria</taxon>
        <taxon>Sphingomonadales</taxon>
        <taxon>Erythrobacteraceae</taxon>
        <taxon>Qipengyuania</taxon>
    </lineage>
</organism>
<dbReference type="Proteomes" id="UP000782554">
    <property type="component" value="Unassembled WGS sequence"/>
</dbReference>